<evidence type="ECO:0000313" key="6">
    <source>
        <dbReference type="Proteomes" id="UP000243588"/>
    </source>
</evidence>
<keyword evidence="2" id="KW-0378">Hydrolase</keyword>
<dbReference type="InterPro" id="IPR020476">
    <property type="entry name" value="Nudix_hydrolase"/>
</dbReference>
<dbReference type="PROSITE" id="PS51186">
    <property type="entry name" value="GNAT"/>
    <property type="match status" value="1"/>
</dbReference>
<sequence>MSTLLYKKATIADCDLLTETAITAKKHWGYADELIRQWIDLLTITEENFKRGNLYKCFLANEFIGFFALVSKGDYVGLEHLWFLPDYLNKGYGTQVIKEIKRISREEGYKYIEVFADPNTDGFYQRVGGTVVRSVLTNVPGRMMSIFHVTVTDEQWIDLPTVGLVVVKKGQLLLAYSNNKKAWYLPGGKVDQGENKQEALIREVEEELAVALDPSKMRALLHVSAPAYGEKLNIMMRQECFLYDLGEQEIHPTNEIGAVKYFSYSDYKQESVLVPGVLMVYDFLKKERFL</sequence>
<dbReference type="Gene3D" id="3.40.630.30">
    <property type="match status" value="1"/>
</dbReference>
<dbReference type="InterPro" id="IPR015797">
    <property type="entry name" value="NUDIX_hydrolase-like_dom_sf"/>
</dbReference>
<accession>A0A1G8D083</accession>
<dbReference type="STRING" id="702745.SAMN05421818_105102"/>
<dbReference type="GO" id="GO:0016747">
    <property type="term" value="F:acyltransferase activity, transferring groups other than amino-acyl groups"/>
    <property type="evidence" value="ECO:0007669"/>
    <property type="project" value="InterPro"/>
</dbReference>
<protein>
    <submittedName>
        <fullName evidence="5">ADP-ribose pyrophosphatase YjhB, NUDIX family</fullName>
    </submittedName>
</protein>
<evidence type="ECO:0000313" key="5">
    <source>
        <dbReference type="EMBL" id="SDH51185.1"/>
    </source>
</evidence>
<dbReference type="EMBL" id="FNDQ01000005">
    <property type="protein sequence ID" value="SDH51185.1"/>
    <property type="molecule type" value="Genomic_DNA"/>
</dbReference>
<dbReference type="PRINTS" id="PR00502">
    <property type="entry name" value="NUDIXFAMILY"/>
</dbReference>
<keyword evidence="6" id="KW-1185">Reference proteome</keyword>
<name>A0A1G8D083_9FLAO</name>
<proteinExistence type="predicted"/>
<feature type="domain" description="Nudix hydrolase" evidence="4">
    <location>
        <begin position="156"/>
        <end position="286"/>
    </location>
</feature>
<dbReference type="InterPro" id="IPR000182">
    <property type="entry name" value="GNAT_dom"/>
</dbReference>
<dbReference type="InterPro" id="IPR016181">
    <property type="entry name" value="Acyl_CoA_acyltransferase"/>
</dbReference>
<dbReference type="PANTHER" id="PTHR43046:SF2">
    <property type="entry name" value="8-OXO-DGTP DIPHOSPHATASE-RELATED"/>
    <property type="match status" value="1"/>
</dbReference>
<feature type="domain" description="N-acetyltransferase" evidence="3">
    <location>
        <begin position="4"/>
        <end position="158"/>
    </location>
</feature>
<dbReference type="CDD" id="cd04690">
    <property type="entry name" value="NUDIX_Hydrolase"/>
    <property type="match status" value="1"/>
</dbReference>
<reference evidence="6" key="1">
    <citation type="submission" date="2016-10" db="EMBL/GenBank/DDBJ databases">
        <authorList>
            <person name="Varghese N."/>
            <person name="Submissions S."/>
        </authorList>
    </citation>
    <scope>NUCLEOTIDE SEQUENCE [LARGE SCALE GENOMIC DNA]</scope>
    <source>
        <strain evidence="6">DSM 23313</strain>
    </source>
</reference>
<dbReference type="Pfam" id="PF00293">
    <property type="entry name" value="NUDIX"/>
    <property type="match status" value="1"/>
</dbReference>
<dbReference type="Gene3D" id="3.90.79.10">
    <property type="entry name" value="Nucleoside Triphosphate Pyrophosphohydrolase"/>
    <property type="match status" value="1"/>
</dbReference>
<dbReference type="SUPFAM" id="SSF55811">
    <property type="entry name" value="Nudix"/>
    <property type="match status" value="1"/>
</dbReference>
<dbReference type="RefSeq" id="WP_090406679.1">
    <property type="nucleotide sequence ID" value="NZ_FNDQ01000005.1"/>
</dbReference>
<dbReference type="PANTHER" id="PTHR43046">
    <property type="entry name" value="GDP-MANNOSE MANNOSYL HYDROLASE"/>
    <property type="match status" value="1"/>
</dbReference>
<dbReference type="Pfam" id="PF00583">
    <property type="entry name" value="Acetyltransf_1"/>
    <property type="match status" value="1"/>
</dbReference>
<dbReference type="AlphaFoldDB" id="A0A1G8D083"/>
<evidence type="ECO:0000259" key="4">
    <source>
        <dbReference type="PROSITE" id="PS51462"/>
    </source>
</evidence>
<dbReference type="InterPro" id="IPR000086">
    <property type="entry name" value="NUDIX_hydrolase_dom"/>
</dbReference>
<dbReference type="SUPFAM" id="SSF55729">
    <property type="entry name" value="Acyl-CoA N-acyltransferases (Nat)"/>
    <property type="match status" value="1"/>
</dbReference>
<dbReference type="GO" id="GO:0016787">
    <property type="term" value="F:hydrolase activity"/>
    <property type="evidence" value="ECO:0007669"/>
    <property type="project" value="UniProtKB-KW"/>
</dbReference>
<evidence type="ECO:0000259" key="3">
    <source>
        <dbReference type="PROSITE" id="PS51186"/>
    </source>
</evidence>
<comment type="cofactor">
    <cofactor evidence="1">
        <name>Mg(2+)</name>
        <dbReference type="ChEBI" id="CHEBI:18420"/>
    </cofactor>
</comment>
<dbReference type="CDD" id="cd04301">
    <property type="entry name" value="NAT_SF"/>
    <property type="match status" value="1"/>
</dbReference>
<dbReference type="Proteomes" id="UP000243588">
    <property type="component" value="Unassembled WGS sequence"/>
</dbReference>
<dbReference type="PROSITE" id="PS51462">
    <property type="entry name" value="NUDIX"/>
    <property type="match status" value="1"/>
</dbReference>
<evidence type="ECO:0000256" key="2">
    <source>
        <dbReference type="ARBA" id="ARBA00022801"/>
    </source>
</evidence>
<evidence type="ECO:0000256" key="1">
    <source>
        <dbReference type="ARBA" id="ARBA00001946"/>
    </source>
</evidence>
<organism evidence="5 6">
    <name type="scientific">Myroides phaeus</name>
    <dbReference type="NCBI Taxonomy" id="702745"/>
    <lineage>
        <taxon>Bacteria</taxon>
        <taxon>Pseudomonadati</taxon>
        <taxon>Bacteroidota</taxon>
        <taxon>Flavobacteriia</taxon>
        <taxon>Flavobacteriales</taxon>
        <taxon>Flavobacteriaceae</taxon>
        <taxon>Myroides</taxon>
    </lineage>
</organism>
<gene>
    <name evidence="5" type="ORF">SAMN05421818_105102</name>
</gene>